<keyword evidence="10" id="KW-0326">Glycosidase</keyword>
<dbReference type="GO" id="GO:0009986">
    <property type="term" value="C:cell surface"/>
    <property type="evidence" value="ECO:0007669"/>
    <property type="project" value="TreeGrafter"/>
</dbReference>
<dbReference type="Gene3D" id="3.20.20.80">
    <property type="entry name" value="Glycosidases"/>
    <property type="match status" value="1"/>
</dbReference>
<name>A0A9P5PMK8_9AGAR</name>
<evidence type="ECO:0000256" key="16">
    <source>
        <dbReference type="SAM" id="MobiDB-lite"/>
    </source>
</evidence>
<evidence type="ECO:0000256" key="3">
    <source>
        <dbReference type="ARBA" id="ARBA00022475"/>
    </source>
</evidence>
<evidence type="ECO:0000256" key="15">
    <source>
        <dbReference type="ARBA" id="ARBA00041260"/>
    </source>
</evidence>
<evidence type="ECO:0000256" key="17">
    <source>
        <dbReference type="SAM" id="Phobius"/>
    </source>
</evidence>
<dbReference type="FunFam" id="3.20.20.80:FF:000033">
    <property type="entry name" value="Glucan 1,3-beta-glucosidase A"/>
    <property type="match status" value="1"/>
</dbReference>
<reference evidence="19" key="1">
    <citation type="submission" date="2020-11" db="EMBL/GenBank/DDBJ databases">
        <authorList>
            <consortium name="DOE Joint Genome Institute"/>
            <person name="Ahrendt S."/>
            <person name="Riley R."/>
            <person name="Andreopoulos W."/>
            <person name="Labutti K."/>
            <person name="Pangilinan J."/>
            <person name="Ruiz-Duenas F.J."/>
            <person name="Barrasa J.M."/>
            <person name="Sanchez-Garcia M."/>
            <person name="Camarero S."/>
            <person name="Miyauchi S."/>
            <person name="Serrano A."/>
            <person name="Linde D."/>
            <person name="Babiker R."/>
            <person name="Drula E."/>
            <person name="Ayuso-Fernandez I."/>
            <person name="Pacheco R."/>
            <person name="Padilla G."/>
            <person name="Ferreira P."/>
            <person name="Barriuso J."/>
            <person name="Kellner H."/>
            <person name="Castanera R."/>
            <person name="Alfaro M."/>
            <person name="Ramirez L."/>
            <person name="Pisabarro A.G."/>
            <person name="Kuo A."/>
            <person name="Tritt A."/>
            <person name="Lipzen A."/>
            <person name="He G."/>
            <person name="Yan M."/>
            <person name="Ng V."/>
            <person name="Cullen D."/>
            <person name="Martin F."/>
            <person name="Rosso M.-N."/>
            <person name="Henrissat B."/>
            <person name="Hibbett D."/>
            <person name="Martinez A.T."/>
            <person name="Grigoriev I.V."/>
        </authorList>
    </citation>
    <scope>NUCLEOTIDE SEQUENCE</scope>
    <source>
        <strain evidence="19">AH 40177</strain>
    </source>
</reference>
<keyword evidence="5 19" id="KW-0378">Hydrolase</keyword>
<feature type="compositionally biased region" description="Low complexity" evidence="16">
    <location>
        <begin position="49"/>
        <end position="69"/>
    </location>
</feature>
<keyword evidence="3" id="KW-1003">Cell membrane</keyword>
<keyword evidence="4 17" id="KW-0812">Transmembrane</keyword>
<dbReference type="InterPro" id="IPR017853">
    <property type="entry name" value="GH"/>
</dbReference>
<keyword evidence="8 17" id="KW-0472">Membrane</keyword>
<evidence type="ECO:0000256" key="10">
    <source>
        <dbReference type="ARBA" id="ARBA00023295"/>
    </source>
</evidence>
<evidence type="ECO:0000256" key="14">
    <source>
        <dbReference type="ARBA" id="ARBA00038929"/>
    </source>
</evidence>
<comment type="catalytic activity">
    <reaction evidence="12">
        <text>Successive hydrolysis of beta-D-glucose units from the non-reducing ends of (1-&gt;3)-beta-D-glucans, releasing alpha-glucose.</text>
        <dbReference type="EC" id="3.2.1.58"/>
    </reaction>
</comment>
<keyword evidence="20" id="KW-1185">Reference proteome</keyword>
<keyword evidence="6" id="KW-0735">Signal-anchor</keyword>
<evidence type="ECO:0000256" key="12">
    <source>
        <dbReference type="ARBA" id="ARBA00036824"/>
    </source>
</evidence>
<dbReference type="SUPFAM" id="SSF51445">
    <property type="entry name" value="(Trans)glycosidases"/>
    <property type="match status" value="1"/>
</dbReference>
<sequence>MEEKRAMYASPKSKRKVLLIAGAVSAAILVIIIAVGVYFGVKSHHNASTASDTASSDGSSNSGSTSSGSGPSQSKLAVTGGDGSTVTKEDGMTFTYSNSFGGTWYWDVNDPFNNGARPQSWSPALNETFNYGVDKIRGVNLGGWLTTEPVSSHAPALYEPYVNNTTPAIDEWTLSVNMAADAAHGGLQQLETHYSTFITEQDFAQIAGAGLNYVRIPLPFWAIETRGNEPFLAKTAWTYFLKAIQWARKYGLRINLDYHALPGSQNGWNHSGKLGSINVLMGPMGLANAQRALDHIRIIAEFISQPEYSSVVTMFGITNEPQLTQIGESQIQAFYLQAYEIVRKAGGIGAGNGPIISYHDGFLSLEQWGGFLPNADRISLDDHPYLCFNTQSPSPINTYATTPCSVWGSNFNASMTTFGLTQAGEFSNAVTDCGLWVNGVGQGIRYEGTYVADPSFQSVGSCTPWTNWQAYDQSTKAAIQQFALASMDALQNWFFWTWKIGNSSVTGVVESPAWSYQLGLENGWMPTDPRAAAGVCGNSAPWSPPLATNQLGTNPSATLAASVTAQYPWPPATITFGGKAAQVPVYTPTGAIPTLATPTFTQSGAKVTTTPSVGSGWENAADNAGLMVNIATCSYLDPWIGTTVAPPSPLCSAGASKKREPALEYVEPRITALPTP</sequence>
<dbReference type="PANTHER" id="PTHR31297:SF34">
    <property type="entry name" value="GLUCAN 1,3-BETA-GLUCOSIDASE 2"/>
    <property type="match status" value="1"/>
</dbReference>
<dbReference type="InterPro" id="IPR001547">
    <property type="entry name" value="Glyco_hydro_5"/>
</dbReference>
<accession>A0A9P5PMK8</accession>
<evidence type="ECO:0000256" key="2">
    <source>
        <dbReference type="ARBA" id="ARBA00005641"/>
    </source>
</evidence>
<dbReference type="GO" id="GO:0005576">
    <property type="term" value="C:extracellular region"/>
    <property type="evidence" value="ECO:0007669"/>
    <property type="project" value="TreeGrafter"/>
</dbReference>
<dbReference type="InterPro" id="IPR050386">
    <property type="entry name" value="Glycosyl_hydrolase_5"/>
</dbReference>
<dbReference type="Pfam" id="PF00150">
    <property type="entry name" value="Cellulase"/>
    <property type="match status" value="1"/>
</dbReference>
<keyword evidence="11" id="KW-0961">Cell wall biogenesis/degradation</keyword>
<dbReference type="AlphaFoldDB" id="A0A9P5PMK8"/>
<evidence type="ECO:0000256" key="4">
    <source>
        <dbReference type="ARBA" id="ARBA00022692"/>
    </source>
</evidence>
<comment type="similarity">
    <text evidence="2">Belongs to the glycosyl hydrolase 5 (cellulase A) family.</text>
</comment>
<feature type="transmembrane region" description="Helical" evidence="17">
    <location>
        <begin position="17"/>
        <end position="41"/>
    </location>
</feature>
<gene>
    <name evidence="19" type="ORF">BDP27DRAFT_1223925</name>
</gene>
<evidence type="ECO:0000256" key="8">
    <source>
        <dbReference type="ARBA" id="ARBA00023136"/>
    </source>
</evidence>
<keyword evidence="9" id="KW-0325">Glycoprotein</keyword>
<dbReference type="GO" id="GO:0009251">
    <property type="term" value="P:glucan catabolic process"/>
    <property type="evidence" value="ECO:0007669"/>
    <property type="project" value="TreeGrafter"/>
</dbReference>
<comment type="subcellular location">
    <subcellularLocation>
        <location evidence="1">Cell membrane</location>
        <topology evidence="1">Single-pass type II membrane protein</topology>
    </subcellularLocation>
</comment>
<dbReference type="EMBL" id="JADNRY010000058">
    <property type="protein sequence ID" value="KAF9068669.1"/>
    <property type="molecule type" value="Genomic_DNA"/>
</dbReference>
<evidence type="ECO:0000256" key="13">
    <source>
        <dbReference type="ARBA" id="ARBA00037126"/>
    </source>
</evidence>
<keyword evidence="7 17" id="KW-1133">Transmembrane helix</keyword>
<evidence type="ECO:0000256" key="1">
    <source>
        <dbReference type="ARBA" id="ARBA00004401"/>
    </source>
</evidence>
<evidence type="ECO:0000256" key="6">
    <source>
        <dbReference type="ARBA" id="ARBA00022968"/>
    </source>
</evidence>
<feature type="region of interest" description="Disordered" evidence="16">
    <location>
        <begin position="49"/>
        <end position="84"/>
    </location>
</feature>
<evidence type="ECO:0000259" key="18">
    <source>
        <dbReference type="Pfam" id="PF00150"/>
    </source>
</evidence>
<comment type="function">
    <text evidence="13">Glucosidase involved in the degradation of cellulosic biomass. Active on lichenan.</text>
</comment>
<dbReference type="PANTHER" id="PTHR31297">
    <property type="entry name" value="GLUCAN ENDO-1,6-BETA-GLUCOSIDASE B"/>
    <property type="match status" value="1"/>
</dbReference>
<organism evidence="19 20">
    <name type="scientific">Rhodocollybia butyracea</name>
    <dbReference type="NCBI Taxonomy" id="206335"/>
    <lineage>
        <taxon>Eukaryota</taxon>
        <taxon>Fungi</taxon>
        <taxon>Dikarya</taxon>
        <taxon>Basidiomycota</taxon>
        <taxon>Agaricomycotina</taxon>
        <taxon>Agaricomycetes</taxon>
        <taxon>Agaricomycetidae</taxon>
        <taxon>Agaricales</taxon>
        <taxon>Marasmiineae</taxon>
        <taxon>Omphalotaceae</taxon>
        <taxon>Rhodocollybia</taxon>
    </lineage>
</organism>
<evidence type="ECO:0000313" key="20">
    <source>
        <dbReference type="Proteomes" id="UP000772434"/>
    </source>
</evidence>
<dbReference type="GO" id="GO:0005886">
    <property type="term" value="C:plasma membrane"/>
    <property type="evidence" value="ECO:0007669"/>
    <property type="project" value="UniProtKB-SubCell"/>
</dbReference>
<dbReference type="Proteomes" id="UP000772434">
    <property type="component" value="Unassembled WGS sequence"/>
</dbReference>
<dbReference type="EC" id="3.2.1.58" evidence="14"/>
<evidence type="ECO:0000256" key="9">
    <source>
        <dbReference type="ARBA" id="ARBA00023180"/>
    </source>
</evidence>
<feature type="domain" description="Glycoside hydrolase family 5" evidence="18">
    <location>
        <begin position="184"/>
        <end position="347"/>
    </location>
</feature>
<proteinExistence type="inferred from homology"/>
<evidence type="ECO:0000313" key="19">
    <source>
        <dbReference type="EMBL" id="KAF9068669.1"/>
    </source>
</evidence>
<evidence type="ECO:0000256" key="7">
    <source>
        <dbReference type="ARBA" id="ARBA00022989"/>
    </source>
</evidence>
<comment type="caution">
    <text evidence="19">The sequence shown here is derived from an EMBL/GenBank/DDBJ whole genome shotgun (WGS) entry which is preliminary data.</text>
</comment>
<dbReference type="OrthoDB" id="62120at2759"/>
<protein>
    <recommendedName>
        <fullName evidence="14">glucan 1,3-beta-glucosidase</fullName>
        <ecNumber evidence="14">3.2.1.58</ecNumber>
    </recommendedName>
    <alternativeName>
        <fullName evidence="15">Exo-1,3-beta-glucanase D</fullName>
    </alternativeName>
</protein>
<dbReference type="GO" id="GO:0071555">
    <property type="term" value="P:cell wall organization"/>
    <property type="evidence" value="ECO:0007669"/>
    <property type="project" value="UniProtKB-KW"/>
</dbReference>
<evidence type="ECO:0000256" key="11">
    <source>
        <dbReference type="ARBA" id="ARBA00023316"/>
    </source>
</evidence>
<evidence type="ECO:0000256" key="5">
    <source>
        <dbReference type="ARBA" id="ARBA00022801"/>
    </source>
</evidence>
<dbReference type="GO" id="GO:0004338">
    <property type="term" value="F:glucan exo-1,3-beta-glucosidase activity"/>
    <property type="evidence" value="ECO:0007669"/>
    <property type="project" value="UniProtKB-EC"/>
</dbReference>